<name>A0ABX0W8D4_9RHOB</name>
<reference evidence="1 2" key="1">
    <citation type="submission" date="2018-05" db="EMBL/GenBank/DDBJ databases">
        <authorList>
            <person name="Zhang Y.-J."/>
        </authorList>
    </citation>
    <scope>NUCLEOTIDE SEQUENCE [LARGE SCALE GENOMIC DNA]</scope>
    <source>
        <strain evidence="1 2">CY04</strain>
    </source>
</reference>
<comment type="caution">
    <text evidence="1">The sequence shown here is derived from an EMBL/GenBank/DDBJ whole genome shotgun (WGS) entry which is preliminary data.</text>
</comment>
<evidence type="ECO:0000313" key="2">
    <source>
        <dbReference type="Proteomes" id="UP001429564"/>
    </source>
</evidence>
<keyword evidence="2" id="KW-1185">Reference proteome</keyword>
<organism evidence="1 2">
    <name type="scientific">Parasedimentitalea denitrificans</name>
    <dbReference type="NCBI Taxonomy" id="2211118"/>
    <lineage>
        <taxon>Bacteria</taxon>
        <taxon>Pseudomonadati</taxon>
        <taxon>Pseudomonadota</taxon>
        <taxon>Alphaproteobacteria</taxon>
        <taxon>Rhodobacterales</taxon>
        <taxon>Paracoccaceae</taxon>
        <taxon>Parasedimentitalea</taxon>
    </lineage>
</organism>
<sequence>MYYFNFTVTEFFDSHPEGERTLIDSLNKGLTQAGFICNFLPQTNNSTQLCVVKNGTTYHIGQQIERKTSPSKVLIAVKHNRSPVDKLLGRNKLAPQNYIEKTLRDILKSLPDVSDLQESQSFEEIKVDNGTFA</sequence>
<dbReference type="RefSeq" id="WP_167682986.1">
    <property type="nucleotide sequence ID" value="NZ_QHLQ01000003.1"/>
</dbReference>
<evidence type="ECO:0000313" key="1">
    <source>
        <dbReference type="EMBL" id="NIZ60421.1"/>
    </source>
</evidence>
<protein>
    <submittedName>
        <fullName evidence="1">Uncharacterized protein</fullName>
    </submittedName>
</protein>
<gene>
    <name evidence="1" type="ORF">DL239_05465</name>
</gene>
<dbReference type="Proteomes" id="UP001429564">
    <property type="component" value="Unassembled WGS sequence"/>
</dbReference>
<proteinExistence type="predicted"/>
<accession>A0ABX0W8D4</accession>
<dbReference type="EMBL" id="QHLQ01000003">
    <property type="protein sequence ID" value="NIZ60421.1"/>
    <property type="molecule type" value="Genomic_DNA"/>
</dbReference>